<dbReference type="Proteomes" id="UP000600449">
    <property type="component" value="Unassembled WGS sequence"/>
</dbReference>
<dbReference type="InterPro" id="IPR037522">
    <property type="entry name" value="HD_GYP_dom"/>
</dbReference>
<evidence type="ECO:0000313" key="3">
    <source>
        <dbReference type="Proteomes" id="UP000600449"/>
    </source>
</evidence>
<dbReference type="SMART" id="SM00471">
    <property type="entry name" value="HDc"/>
    <property type="match status" value="1"/>
</dbReference>
<dbReference type="InterPro" id="IPR052020">
    <property type="entry name" value="Cyclic_di-GMP/3'3'-cGAMP_PDE"/>
</dbReference>
<dbReference type="EMBL" id="BMMF01000007">
    <property type="protein sequence ID" value="GGK38809.1"/>
    <property type="molecule type" value="Genomic_DNA"/>
</dbReference>
<dbReference type="PROSITE" id="PS51832">
    <property type="entry name" value="HD_GYP"/>
    <property type="match status" value="1"/>
</dbReference>
<evidence type="ECO:0000313" key="2">
    <source>
        <dbReference type="EMBL" id="GGK38809.1"/>
    </source>
</evidence>
<dbReference type="RefSeq" id="WP_188913790.1">
    <property type="nucleotide sequence ID" value="NZ_BMMF01000007.1"/>
</dbReference>
<sequence length="472" mass="49994">MSASLAPADEPLAPSVASEPLALPALPEAEAGELALADVLGALSHALDITEGQPPGHALRCAYIAHEIGCRLGLHAATASDLFYAVLLKDLGCSSNAARICALYLTDDRTFKHDFKLVGDSLPQALRFVLDHTGLGHGLAARFSAVIEIVRNGGEIARELIETRCERGAGIARAMGFSETVARGIRDLDEHWDGGGRPRGISGEAIALPARVALLAQVADVFRSARGGAAALKEVRERAGTWFDPRIVEAFADAAAAPGFWEALAATDLEATVLALPPARDVRRLDGDGLDRVANAFAQVIDAKSPYTAGHSERVAFFAGLVAEEIGFPPIRRAWLGRAALLHDIGKLGVSNAILDKPGKLDDVEWVAMRNHARDSELILARIGAFGDLARIAGAHHERLDGRGYPYGLRDPQIGLDTRILSVADVFDALTADRPYRAGMPVEKALSILHADSGSALDGDCVAALERALARL</sequence>
<protein>
    <submittedName>
        <fullName evidence="2">Metal-dependent phosphohydrolase</fullName>
    </submittedName>
</protein>
<accession>A0A917QAC2</accession>
<keyword evidence="3" id="KW-1185">Reference proteome</keyword>
<dbReference type="GO" id="GO:0008081">
    <property type="term" value="F:phosphoric diester hydrolase activity"/>
    <property type="evidence" value="ECO:0007669"/>
    <property type="project" value="UniProtKB-ARBA"/>
</dbReference>
<dbReference type="CDD" id="cd00077">
    <property type="entry name" value="HDc"/>
    <property type="match status" value="1"/>
</dbReference>
<comment type="caution">
    <text evidence="2">The sequence shown here is derived from an EMBL/GenBank/DDBJ whole genome shotgun (WGS) entry which is preliminary data.</text>
</comment>
<feature type="domain" description="HD-GYP" evidence="1">
    <location>
        <begin position="286"/>
        <end position="472"/>
    </location>
</feature>
<dbReference type="InterPro" id="IPR003607">
    <property type="entry name" value="HD/PDEase_dom"/>
</dbReference>
<proteinExistence type="predicted"/>
<dbReference type="AlphaFoldDB" id="A0A917QAC2"/>
<dbReference type="PANTHER" id="PTHR45228">
    <property type="entry name" value="CYCLIC DI-GMP PHOSPHODIESTERASE TM_0186-RELATED"/>
    <property type="match status" value="1"/>
</dbReference>
<name>A0A917QAC2_9HYPH</name>
<dbReference type="PANTHER" id="PTHR45228:SF5">
    <property type="entry name" value="CYCLIC DI-GMP PHOSPHODIESTERASE VC_1348-RELATED"/>
    <property type="match status" value="1"/>
</dbReference>
<dbReference type="Gene3D" id="1.10.3210.10">
    <property type="entry name" value="Hypothetical protein af1432"/>
    <property type="match status" value="2"/>
</dbReference>
<reference evidence="2 3" key="1">
    <citation type="journal article" date="2014" name="Int. J. Syst. Evol. Microbiol.">
        <title>Complete genome sequence of Corynebacterium casei LMG S-19264T (=DSM 44701T), isolated from a smear-ripened cheese.</title>
        <authorList>
            <consortium name="US DOE Joint Genome Institute (JGI-PGF)"/>
            <person name="Walter F."/>
            <person name="Albersmeier A."/>
            <person name="Kalinowski J."/>
            <person name="Ruckert C."/>
        </authorList>
    </citation>
    <scope>NUCLEOTIDE SEQUENCE [LARGE SCALE GENOMIC DNA]</scope>
    <source>
        <strain evidence="2 3">CGMCC 1.9161</strain>
    </source>
</reference>
<evidence type="ECO:0000259" key="1">
    <source>
        <dbReference type="PROSITE" id="PS51832"/>
    </source>
</evidence>
<gene>
    <name evidence="2" type="ORF">GCM10011322_27360</name>
</gene>
<dbReference type="Pfam" id="PF13487">
    <property type="entry name" value="HD_5"/>
    <property type="match status" value="2"/>
</dbReference>
<dbReference type="SUPFAM" id="SSF109604">
    <property type="entry name" value="HD-domain/PDEase-like"/>
    <property type="match status" value="2"/>
</dbReference>
<organism evidence="2 3">
    <name type="scientific">Salinarimonas ramus</name>
    <dbReference type="NCBI Taxonomy" id="690164"/>
    <lineage>
        <taxon>Bacteria</taxon>
        <taxon>Pseudomonadati</taxon>
        <taxon>Pseudomonadota</taxon>
        <taxon>Alphaproteobacteria</taxon>
        <taxon>Hyphomicrobiales</taxon>
        <taxon>Salinarimonadaceae</taxon>
        <taxon>Salinarimonas</taxon>
    </lineage>
</organism>